<gene>
    <name evidence="2" type="ORF">N0V91_007089</name>
</gene>
<reference evidence="2" key="1">
    <citation type="submission" date="2022-10" db="EMBL/GenBank/DDBJ databases">
        <title>Tapping the CABI collections for fungal endophytes: first genome assemblies for Collariella, Neodidymelliopsis, Ascochyta clinopodiicola, Didymella pomorum, Didymosphaeria variabile, Neocosmospora piperis and Neocucurbitaria cava.</title>
        <authorList>
            <person name="Hill R."/>
        </authorList>
    </citation>
    <scope>NUCLEOTIDE SEQUENCE</scope>
    <source>
        <strain evidence="2">IMI 355091</strain>
    </source>
</reference>
<proteinExistence type="predicted"/>
<evidence type="ECO:0000313" key="3">
    <source>
        <dbReference type="Proteomes" id="UP001140510"/>
    </source>
</evidence>
<evidence type="ECO:0000313" key="2">
    <source>
        <dbReference type="EMBL" id="KAJ4402551.1"/>
    </source>
</evidence>
<feature type="region of interest" description="Disordered" evidence="1">
    <location>
        <begin position="37"/>
        <end position="58"/>
    </location>
</feature>
<feature type="compositionally biased region" description="Basic and acidic residues" evidence="1">
    <location>
        <begin position="37"/>
        <end position="46"/>
    </location>
</feature>
<dbReference type="EMBL" id="JAPEVA010000060">
    <property type="protein sequence ID" value="KAJ4402551.1"/>
    <property type="molecule type" value="Genomic_DNA"/>
</dbReference>
<organism evidence="2 3">
    <name type="scientific">Didymella pomorum</name>
    <dbReference type="NCBI Taxonomy" id="749634"/>
    <lineage>
        <taxon>Eukaryota</taxon>
        <taxon>Fungi</taxon>
        <taxon>Dikarya</taxon>
        <taxon>Ascomycota</taxon>
        <taxon>Pezizomycotina</taxon>
        <taxon>Dothideomycetes</taxon>
        <taxon>Pleosporomycetidae</taxon>
        <taxon>Pleosporales</taxon>
        <taxon>Pleosporineae</taxon>
        <taxon>Didymellaceae</taxon>
        <taxon>Didymella</taxon>
    </lineage>
</organism>
<name>A0A9W8ZBG0_9PLEO</name>
<comment type="caution">
    <text evidence="2">The sequence shown here is derived from an EMBL/GenBank/DDBJ whole genome shotgun (WGS) entry which is preliminary data.</text>
</comment>
<dbReference type="AlphaFoldDB" id="A0A9W8ZBG0"/>
<keyword evidence="3" id="KW-1185">Reference proteome</keyword>
<protein>
    <submittedName>
        <fullName evidence="2">Uncharacterized protein</fullName>
    </submittedName>
</protein>
<dbReference type="Proteomes" id="UP001140510">
    <property type="component" value="Unassembled WGS sequence"/>
</dbReference>
<sequence>MTLLAGRIFFAKVIDNVLSMTTMCGFDPVLVRTGNEKTLHTREPRLPKANATRTSPTALEAPSAKQLLAMEAEHPFWVTSKQVSAFKAVLEILRDKDIIRNDFTLGPVINSTGSTLQPARDETFHGAIEFADVLGTPLCISLIEGDRDWARR</sequence>
<accession>A0A9W8ZBG0</accession>
<evidence type="ECO:0000256" key="1">
    <source>
        <dbReference type="SAM" id="MobiDB-lite"/>
    </source>
</evidence>